<evidence type="ECO:0000259" key="2">
    <source>
        <dbReference type="Pfam" id="PF13383"/>
    </source>
</evidence>
<protein>
    <submittedName>
        <fullName evidence="4">Methyltransferase domain-containing protein</fullName>
    </submittedName>
</protein>
<dbReference type="Pfam" id="PF13383">
    <property type="entry name" value="Methyltransf_22"/>
    <property type="match status" value="1"/>
</dbReference>
<reference evidence="4" key="1">
    <citation type="submission" date="2022-11" db="UniProtKB">
        <authorList>
            <consortium name="WormBaseParasite"/>
        </authorList>
    </citation>
    <scope>IDENTIFICATION</scope>
</reference>
<organism evidence="3 4">
    <name type="scientific">Panagrolaimus davidi</name>
    <dbReference type="NCBI Taxonomy" id="227884"/>
    <lineage>
        <taxon>Eukaryota</taxon>
        <taxon>Metazoa</taxon>
        <taxon>Ecdysozoa</taxon>
        <taxon>Nematoda</taxon>
        <taxon>Chromadorea</taxon>
        <taxon>Rhabditida</taxon>
        <taxon>Tylenchina</taxon>
        <taxon>Panagrolaimomorpha</taxon>
        <taxon>Panagrolaimoidea</taxon>
        <taxon>Panagrolaimidae</taxon>
        <taxon>Panagrolaimus</taxon>
    </lineage>
</organism>
<dbReference type="WBParaSite" id="PDA_v2.g30588.t1">
    <property type="protein sequence ID" value="PDA_v2.g30588.t1"/>
    <property type="gene ID" value="PDA_v2.g30588"/>
</dbReference>
<sequence length="345" mass="39376">MPGVKNHRRKIKAANIRFQEAKRAAGTATEPGDGHLNTAESAYAIAETKSKPGRKKILKEETNLVMTRQMASVLEAKETEKEEIRNRTQNSPHSTNSFEMDRRVLELKNKKAVEQRKMLNNGDKYLELYNILTPEAFCPNLIRLGRFGDGGKWICNPFALVELDHPCIFYSFGLNNEVSFEQELLNITSNKCKHIAIDAEKQEPSTLNALQTSTILQAKILSKTKNSTSDISFFDILKIFNTDYIDILKIDIEGWEHTIIDQLLSVPICQILIEIHDVHQGFTKPVVMKTHQNVYNFLHIASLKGFYLIHFEVNYRTLGASEFTLLHKSCFKNFDVNIVLGKYLS</sequence>
<keyword evidence="3" id="KW-1185">Reference proteome</keyword>
<feature type="domain" description="Methyltransferase" evidence="2">
    <location>
        <begin position="129"/>
        <end position="314"/>
    </location>
</feature>
<feature type="region of interest" description="Disordered" evidence="1">
    <location>
        <begin position="76"/>
        <end position="96"/>
    </location>
</feature>
<evidence type="ECO:0000256" key="1">
    <source>
        <dbReference type="SAM" id="MobiDB-lite"/>
    </source>
</evidence>
<feature type="compositionally biased region" description="Basic and acidic residues" evidence="1">
    <location>
        <begin position="76"/>
        <end position="86"/>
    </location>
</feature>
<dbReference type="InterPro" id="IPR025714">
    <property type="entry name" value="Methyltranfer_dom"/>
</dbReference>
<dbReference type="Proteomes" id="UP000887578">
    <property type="component" value="Unplaced"/>
</dbReference>
<accession>A0A914QGN9</accession>
<dbReference type="InterPro" id="IPR026913">
    <property type="entry name" value="METTL24"/>
</dbReference>
<evidence type="ECO:0000313" key="3">
    <source>
        <dbReference type="Proteomes" id="UP000887578"/>
    </source>
</evidence>
<dbReference type="PANTHER" id="PTHR32026">
    <property type="entry name" value="METHYLTRANSFERASE-LIKE PROTEIN 24"/>
    <property type="match status" value="1"/>
</dbReference>
<proteinExistence type="predicted"/>
<name>A0A914QGN9_9BILA</name>
<evidence type="ECO:0000313" key="4">
    <source>
        <dbReference type="WBParaSite" id="PDA_v2.g30588.t1"/>
    </source>
</evidence>
<dbReference type="AlphaFoldDB" id="A0A914QGN9"/>
<dbReference type="PANTHER" id="PTHR32026:SF27">
    <property type="entry name" value="METHYLTRANSFERASE FKBM DOMAIN-CONTAINING PROTEIN-RELATED"/>
    <property type="match status" value="1"/>
</dbReference>
<feature type="compositionally biased region" description="Polar residues" evidence="1">
    <location>
        <begin position="87"/>
        <end position="96"/>
    </location>
</feature>